<keyword evidence="1" id="KW-0812">Transmembrane</keyword>
<feature type="transmembrane region" description="Helical" evidence="1">
    <location>
        <begin position="32"/>
        <end position="51"/>
    </location>
</feature>
<dbReference type="AlphaFoldDB" id="W7TJW6"/>
<protein>
    <submittedName>
        <fullName evidence="2">Uncharacterized protein</fullName>
    </submittedName>
</protein>
<feature type="transmembrane region" description="Helical" evidence="1">
    <location>
        <begin position="185"/>
        <end position="211"/>
    </location>
</feature>
<keyword evidence="1" id="KW-0472">Membrane</keyword>
<feature type="transmembrane region" description="Helical" evidence="1">
    <location>
        <begin position="143"/>
        <end position="164"/>
    </location>
</feature>
<accession>W7TJW6</accession>
<name>W7TJW6_9STRA</name>
<sequence>MSAAIRAYGLPAHYLCLPSSCIIATKKHTANLSLHILAYFGLLTLAGYLSSELLGRETQKLPGDATVSQPQTAQMHPFFSILVPMTLFPGTSTTFYVLQSLKTVGVMVPGLDLLTIRPLGDICPSAYAIGKWITFLFRISEKLAYLLILLSACGILAIELRILLGKQMTDLTSPDISRLWWPSEFTALRVFLGASSCLLGISIPFLVLYHFPFQLAHDLEQNPNSDPLLKTLFAEHTVYRFVHWEGAGIDDPSLVTILRAETSVVLVVALSLCWVGLGSKIMLPIPLTKRHSSHHHGNKNSMFLTTVV</sequence>
<feature type="transmembrane region" description="Helical" evidence="1">
    <location>
        <begin position="263"/>
        <end position="283"/>
    </location>
</feature>
<evidence type="ECO:0000256" key="1">
    <source>
        <dbReference type="SAM" id="Phobius"/>
    </source>
</evidence>
<evidence type="ECO:0000313" key="3">
    <source>
        <dbReference type="Proteomes" id="UP000019335"/>
    </source>
</evidence>
<reference evidence="2 3" key="1">
    <citation type="journal article" date="2014" name="Mol. Plant">
        <title>Chromosome Scale Genome Assembly and Transcriptome Profiling of Nannochloropsis gaditana in Nitrogen Depletion.</title>
        <authorList>
            <person name="Corteggiani Carpinelli E."/>
            <person name="Telatin A."/>
            <person name="Vitulo N."/>
            <person name="Forcato C."/>
            <person name="D'Angelo M."/>
            <person name="Schiavon R."/>
            <person name="Vezzi A."/>
            <person name="Giacometti G.M."/>
            <person name="Morosinotto T."/>
            <person name="Valle G."/>
        </authorList>
    </citation>
    <scope>NUCLEOTIDE SEQUENCE [LARGE SCALE GENOMIC DNA]</scope>
    <source>
        <strain evidence="2 3">B-31</strain>
    </source>
</reference>
<feature type="transmembrane region" description="Helical" evidence="1">
    <location>
        <begin position="78"/>
        <end position="98"/>
    </location>
</feature>
<dbReference type="EMBL" id="AZIL01000469">
    <property type="protein sequence ID" value="EWM27395.1"/>
    <property type="molecule type" value="Genomic_DNA"/>
</dbReference>
<organism evidence="2 3">
    <name type="scientific">Nannochloropsis gaditana</name>
    <dbReference type="NCBI Taxonomy" id="72520"/>
    <lineage>
        <taxon>Eukaryota</taxon>
        <taxon>Sar</taxon>
        <taxon>Stramenopiles</taxon>
        <taxon>Ochrophyta</taxon>
        <taxon>Eustigmatophyceae</taxon>
        <taxon>Eustigmatales</taxon>
        <taxon>Monodopsidaceae</taxon>
        <taxon>Nannochloropsis</taxon>
    </lineage>
</organism>
<proteinExistence type="predicted"/>
<gene>
    <name evidence="2" type="ORF">Naga_100185g6</name>
</gene>
<keyword evidence="3" id="KW-1185">Reference proteome</keyword>
<keyword evidence="1" id="KW-1133">Transmembrane helix</keyword>
<comment type="caution">
    <text evidence="2">The sequence shown here is derived from an EMBL/GenBank/DDBJ whole genome shotgun (WGS) entry which is preliminary data.</text>
</comment>
<dbReference type="Proteomes" id="UP000019335">
    <property type="component" value="Chromosome 7"/>
</dbReference>
<evidence type="ECO:0000313" key="2">
    <source>
        <dbReference type="EMBL" id="EWM27395.1"/>
    </source>
</evidence>